<evidence type="ECO:0000256" key="1">
    <source>
        <dbReference type="ARBA" id="ARBA00004141"/>
    </source>
</evidence>
<dbReference type="EMBL" id="BMQA01000003">
    <property type="protein sequence ID" value="GGJ03219.1"/>
    <property type="molecule type" value="Genomic_DNA"/>
</dbReference>
<keyword evidence="9" id="KW-1185">Reference proteome</keyword>
<reference evidence="8" key="2">
    <citation type="submission" date="2020-09" db="EMBL/GenBank/DDBJ databases">
        <authorList>
            <person name="Sun Q."/>
            <person name="Ohkuma M."/>
        </authorList>
    </citation>
    <scope>NUCLEOTIDE SEQUENCE</scope>
    <source>
        <strain evidence="8">JCM 3086</strain>
    </source>
</reference>
<dbReference type="Proteomes" id="UP000657574">
    <property type="component" value="Unassembled WGS sequence"/>
</dbReference>
<keyword evidence="3 6" id="KW-1133">Transmembrane helix</keyword>
<feature type="transmembrane region" description="Helical" evidence="6">
    <location>
        <begin position="185"/>
        <end position="203"/>
    </location>
</feature>
<keyword evidence="4 6" id="KW-0472">Membrane</keyword>
<reference evidence="8" key="1">
    <citation type="journal article" date="2014" name="Int. J. Syst. Evol. Microbiol.">
        <title>Complete genome sequence of Corynebacterium casei LMG S-19264T (=DSM 44701T), isolated from a smear-ripened cheese.</title>
        <authorList>
            <consortium name="US DOE Joint Genome Institute (JGI-PGF)"/>
            <person name="Walter F."/>
            <person name="Albersmeier A."/>
            <person name="Kalinowski J."/>
            <person name="Ruckert C."/>
        </authorList>
    </citation>
    <scope>NUCLEOTIDE SEQUENCE</scope>
    <source>
        <strain evidence="8">JCM 3086</strain>
    </source>
</reference>
<comment type="subcellular location">
    <subcellularLocation>
        <location evidence="1">Membrane</location>
        <topology evidence="1">Multi-pass membrane protein</topology>
    </subcellularLocation>
</comment>
<dbReference type="AlphaFoldDB" id="A0A917NJV2"/>
<evidence type="ECO:0000313" key="8">
    <source>
        <dbReference type="EMBL" id="GGJ03219.1"/>
    </source>
</evidence>
<evidence type="ECO:0000313" key="9">
    <source>
        <dbReference type="Proteomes" id="UP000657574"/>
    </source>
</evidence>
<accession>A0A917NJV2</accession>
<feature type="transmembrane region" description="Helical" evidence="6">
    <location>
        <begin position="116"/>
        <end position="141"/>
    </location>
</feature>
<dbReference type="GO" id="GO:0016020">
    <property type="term" value="C:membrane"/>
    <property type="evidence" value="ECO:0007669"/>
    <property type="project" value="UniProtKB-SubCell"/>
</dbReference>
<feature type="domain" description="Integral membrane bound transporter" evidence="7">
    <location>
        <begin position="76"/>
        <end position="197"/>
    </location>
</feature>
<comment type="caution">
    <text evidence="8">The sequence shown here is derived from an EMBL/GenBank/DDBJ whole genome shotgun (WGS) entry which is preliminary data.</text>
</comment>
<evidence type="ECO:0000256" key="5">
    <source>
        <dbReference type="SAM" id="MobiDB-lite"/>
    </source>
</evidence>
<evidence type="ECO:0000256" key="4">
    <source>
        <dbReference type="ARBA" id="ARBA00023136"/>
    </source>
</evidence>
<gene>
    <name evidence="8" type="ORF">GCM10010121_011980</name>
</gene>
<evidence type="ECO:0000259" key="7">
    <source>
        <dbReference type="Pfam" id="PF13515"/>
    </source>
</evidence>
<dbReference type="RefSeq" id="WP_229839992.1">
    <property type="nucleotide sequence ID" value="NZ_BMQA01000003.1"/>
</dbReference>
<evidence type="ECO:0000256" key="3">
    <source>
        <dbReference type="ARBA" id="ARBA00022989"/>
    </source>
</evidence>
<evidence type="ECO:0000256" key="6">
    <source>
        <dbReference type="SAM" id="Phobius"/>
    </source>
</evidence>
<sequence>MRSRRISPADPHPGAGADPAAAARLLRRRAGLLTDRRRRPPLLLSELSVSEPVLPAVALAVPALRMALDTGVAGKVTALLALERGHWAAITAAAVLHPVNLPTTAQCAAQRIPGTVVGLLLAFGALAAHLRPVTLAVLIVVPEFLLEYVVARDYTLGVVFLTPPVLLPRDLAAPAPPGELVLDRVPVSVAGITVALLRALLVVHGRAAVRMERALSACAKAAGRAERALAPRRAAARVRPDAAGPGGRGTARGRRRRGR</sequence>
<dbReference type="InterPro" id="IPR049453">
    <property type="entry name" value="Memb_transporter_dom"/>
</dbReference>
<name>A0A917NJV2_9ACTN</name>
<organism evidence="8 9">
    <name type="scientific">Streptomyces brasiliensis</name>
    <dbReference type="NCBI Taxonomy" id="1954"/>
    <lineage>
        <taxon>Bacteria</taxon>
        <taxon>Bacillati</taxon>
        <taxon>Actinomycetota</taxon>
        <taxon>Actinomycetes</taxon>
        <taxon>Kitasatosporales</taxon>
        <taxon>Streptomycetaceae</taxon>
        <taxon>Streptomyces</taxon>
    </lineage>
</organism>
<proteinExistence type="predicted"/>
<feature type="region of interest" description="Disordered" evidence="5">
    <location>
        <begin position="230"/>
        <end position="259"/>
    </location>
</feature>
<dbReference type="Pfam" id="PF13515">
    <property type="entry name" value="FUSC_2"/>
    <property type="match status" value="1"/>
</dbReference>
<keyword evidence="2 6" id="KW-0812">Transmembrane</keyword>
<evidence type="ECO:0000256" key="2">
    <source>
        <dbReference type="ARBA" id="ARBA00022692"/>
    </source>
</evidence>
<protein>
    <recommendedName>
        <fullName evidence="7">Integral membrane bound transporter domain-containing protein</fullName>
    </recommendedName>
</protein>